<sequence>MTDTPSATPNNSRRPDRRRRPAPTQQKARPVNPVLERLFEFYPKLFGAQFLPLKLGVFQDLLARHPEEFKKDELKFAMGQHARSTRYLESVAAGHPRHDLDGNPVEPVSPEHVHHAILEIFRRRQLRSKEDLKPQLVQRLVEAIAASGLTPEGYAERVRVQDEATNALLDDAISEVRLIAARHEALARTFTASGKTVEEFADMYGMKPADVSRALEAIKAPAA</sequence>
<dbReference type="InterPro" id="IPR023529">
    <property type="entry name" value="ProQ"/>
</dbReference>
<proteinExistence type="predicted"/>
<feature type="compositionally biased region" description="Polar residues" evidence="4">
    <location>
        <begin position="1"/>
        <end position="12"/>
    </location>
</feature>
<evidence type="ECO:0000259" key="5">
    <source>
        <dbReference type="SMART" id="SM00945"/>
    </source>
</evidence>
<dbReference type="RefSeq" id="WP_371436981.1">
    <property type="nucleotide sequence ID" value="NZ_JBHSRS010000082.1"/>
</dbReference>
<evidence type="ECO:0000256" key="4">
    <source>
        <dbReference type="SAM" id="MobiDB-lite"/>
    </source>
</evidence>
<dbReference type="Gene3D" id="1.10.1710.10">
    <property type="entry name" value="ProQ/FinO domain"/>
    <property type="match status" value="1"/>
</dbReference>
<dbReference type="EMBL" id="JBHSRS010000082">
    <property type="protein sequence ID" value="MFC6283241.1"/>
    <property type="molecule type" value="Genomic_DNA"/>
</dbReference>
<evidence type="ECO:0000313" key="7">
    <source>
        <dbReference type="Proteomes" id="UP001596270"/>
    </source>
</evidence>
<evidence type="ECO:0000256" key="1">
    <source>
        <dbReference type="ARBA" id="ARBA00022490"/>
    </source>
</evidence>
<dbReference type="PANTHER" id="PTHR38106">
    <property type="entry name" value="RNA CHAPERONE PROQ"/>
    <property type="match status" value="1"/>
</dbReference>
<keyword evidence="2" id="KW-0694">RNA-binding</keyword>
<keyword evidence="3" id="KW-0143">Chaperone</keyword>
<protein>
    <submittedName>
        <fullName evidence="6">ProQ/FINO family protein</fullName>
    </submittedName>
</protein>
<reference evidence="7" key="1">
    <citation type="journal article" date="2019" name="Int. J. Syst. Evol. Microbiol.">
        <title>The Global Catalogue of Microorganisms (GCM) 10K type strain sequencing project: providing services to taxonomists for standard genome sequencing and annotation.</title>
        <authorList>
            <consortium name="The Broad Institute Genomics Platform"/>
            <consortium name="The Broad Institute Genome Sequencing Center for Infectious Disease"/>
            <person name="Wu L."/>
            <person name="Ma J."/>
        </authorList>
    </citation>
    <scope>NUCLEOTIDE SEQUENCE [LARGE SCALE GENOMIC DNA]</scope>
    <source>
        <strain evidence="7">CCUG 39402</strain>
    </source>
</reference>
<keyword evidence="1" id="KW-0963">Cytoplasm</keyword>
<feature type="region of interest" description="Disordered" evidence="4">
    <location>
        <begin position="1"/>
        <end position="30"/>
    </location>
</feature>
<gene>
    <name evidence="6" type="ORF">ACFQND_18605</name>
</gene>
<keyword evidence="7" id="KW-1185">Reference proteome</keyword>
<name>A0ABW1U017_9BURK</name>
<feature type="domain" description="ProQ/FinO" evidence="5">
    <location>
        <begin position="26"/>
        <end position="136"/>
    </location>
</feature>
<organism evidence="6 7">
    <name type="scientific">Polaromonas aquatica</name>
    <dbReference type="NCBI Taxonomy" id="332657"/>
    <lineage>
        <taxon>Bacteria</taxon>
        <taxon>Pseudomonadati</taxon>
        <taxon>Pseudomonadota</taxon>
        <taxon>Betaproteobacteria</taxon>
        <taxon>Burkholderiales</taxon>
        <taxon>Comamonadaceae</taxon>
        <taxon>Polaromonas</taxon>
    </lineage>
</organism>
<evidence type="ECO:0000256" key="2">
    <source>
        <dbReference type="ARBA" id="ARBA00022884"/>
    </source>
</evidence>
<dbReference type="SUPFAM" id="SSF48657">
    <property type="entry name" value="FinO-like"/>
    <property type="match status" value="1"/>
</dbReference>
<dbReference type="SMART" id="SM00945">
    <property type="entry name" value="ProQ"/>
    <property type="match status" value="1"/>
</dbReference>
<evidence type="ECO:0000256" key="3">
    <source>
        <dbReference type="ARBA" id="ARBA00023186"/>
    </source>
</evidence>
<dbReference type="Pfam" id="PF04352">
    <property type="entry name" value="ProQ"/>
    <property type="match status" value="1"/>
</dbReference>
<dbReference type="InterPro" id="IPR016103">
    <property type="entry name" value="ProQ/FinO"/>
</dbReference>
<evidence type="ECO:0000313" key="6">
    <source>
        <dbReference type="EMBL" id="MFC6283241.1"/>
    </source>
</evidence>
<dbReference type="Proteomes" id="UP001596270">
    <property type="component" value="Unassembled WGS sequence"/>
</dbReference>
<accession>A0ABW1U017</accession>
<comment type="caution">
    <text evidence="6">The sequence shown here is derived from an EMBL/GenBank/DDBJ whole genome shotgun (WGS) entry which is preliminary data.</text>
</comment>
<dbReference type="PANTHER" id="PTHR38106:SF1">
    <property type="entry name" value="RNA CHAPERONE PROQ"/>
    <property type="match status" value="1"/>
</dbReference>
<dbReference type="InterPro" id="IPR036442">
    <property type="entry name" value="ProQ/FinO_sf"/>
</dbReference>